<keyword evidence="2" id="KW-1185">Reference proteome</keyword>
<gene>
    <name evidence="1" type="ORF">BU23DRAFT_653132</name>
</gene>
<dbReference type="AlphaFoldDB" id="A0A6A5V7U2"/>
<dbReference type="OrthoDB" id="3799029at2759"/>
<reference evidence="1" key="1">
    <citation type="journal article" date="2020" name="Stud. Mycol.">
        <title>101 Dothideomycetes genomes: a test case for predicting lifestyles and emergence of pathogens.</title>
        <authorList>
            <person name="Haridas S."/>
            <person name="Albert R."/>
            <person name="Binder M."/>
            <person name="Bloem J."/>
            <person name="Labutti K."/>
            <person name="Salamov A."/>
            <person name="Andreopoulos B."/>
            <person name="Baker S."/>
            <person name="Barry K."/>
            <person name="Bills G."/>
            <person name="Bluhm B."/>
            <person name="Cannon C."/>
            <person name="Castanera R."/>
            <person name="Culley D."/>
            <person name="Daum C."/>
            <person name="Ezra D."/>
            <person name="Gonzalez J."/>
            <person name="Henrissat B."/>
            <person name="Kuo A."/>
            <person name="Liang C."/>
            <person name="Lipzen A."/>
            <person name="Lutzoni F."/>
            <person name="Magnuson J."/>
            <person name="Mondo S."/>
            <person name="Nolan M."/>
            <person name="Ohm R."/>
            <person name="Pangilinan J."/>
            <person name="Park H.-J."/>
            <person name="Ramirez L."/>
            <person name="Alfaro M."/>
            <person name="Sun H."/>
            <person name="Tritt A."/>
            <person name="Yoshinaga Y."/>
            <person name="Zwiers L.-H."/>
            <person name="Turgeon B."/>
            <person name="Goodwin S."/>
            <person name="Spatafora J."/>
            <person name="Crous P."/>
            <person name="Grigoriev I."/>
        </authorList>
    </citation>
    <scope>NUCLEOTIDE SEQUENCE</scope>
    <source>
        <strain evidence="1">CBS 107.79</strain>
    </source>
</reference>
<protein>
    <submittedName>
        <fullName evidence="1">Uncharacterized protein</fullName>
    </submittedName>
</protein>
<dbReference type="Proteomes" id="UP000800036">
    <property type="component" value="Unassembled WGS sequence"/>
</dbReference>
<evidence type="ECO:0000313" key="2">
    <source>
        <dbReference type="Proteomes" id="UP000800036"/>
    </source>
</evidence>
<organism evidence="1 2">
    <name type="scientific">Bimuria novae-zelandiae CBS 107.79</name>
    <dbReference type="NCBI Taxonomy" id="1447943"/>
    <lineage>
        <taxon>Eukaryota</taxon>
        <taxon>Fungi</taxon>
        <taxon>Dikarya</taxon>
        <taxon>Ascomycota</taxon>
        <taxon>Pezizomycotina</taxon>
        <taxon>Dothideomycetes</taxon>
        <taxon>Pleosporomycetidae</taxon>
        <taxon>Pleosporales</taxon>
        <taxon>Massarineae</taxon>
        <taxon>Didymosphaeriaceae</taxon>
        <taxon>Bimuria</taxon>
    </lineage>
</organism>
<name>A0A6A5V7U2_9PLEO</name>
<sequence>MRRNSANGNEVLVGTRYGGSHAELLARVFDQWAPSRLPKFVNESISVPPKVRQIILGNSPYASYLPSHLRAIVDEALQQITAEEGSNLALNDAKESGCWTINTVAIDFLQTLHGTVRSRIRQLVLLEDRKSMAFQESHALGLISFCHQNPRLRIHRLVDLWRTCFTPERYGGGFSGTPTAITPEFAAASAYSWIVEAHALAAAGMPTEAFKLTFDAPPSHLQSFYNTFNRNAAIQEAFEGCFERGYILQSSEEFYVRFRASTCLVSDTFPSAIRDLIQGTSMVEMGVEEGELWDTEQLIKCAKGWTIREWEYEKNAQRNN</sequence>
<accession>A0A6A5V7U2</accession>
<dbReference type="EMBL" id="ML976710">
    <property type="protein sequence ID" value="KAF1969377.1"/>
    <property type="molecule type" value="Genomic_DNA"/>
</dbReference>
<proteinExistence type="predicted"/>
<evidence type="ECO:0000313" key="1">
    <source>
        <dbReference type="EMBL" id="KAF1969377.1"/>
    </source>
</evidence>